<dbReference type="Proteomes" id="UP000765509">
    <property type="component" value="Unassembled WGS sequence"/>
</dbReference>
<keyword evidence="2" id="KW-1185">Reference proteome</keyword>
<evidence type="ECO:0008006" key="3">
    <source>
        <dbReference type="Google" id="ProtNLM"/>
    </source>
</evidence>
<evidence type="ECO:0000313" key="1">
    <source>
        <dbReference type="EMBL" id="MBW0534300.1"/>
    </source>
</evidence>
<proteinExistence type="predicted"/>
<name>A0A9Q3F3Q5_9BASI</name>
<gene>
    <name evidence="1" type="ORF">O181_074015</name>
</gene>
<dbReference type="OrthoDB" id="3344688at2759"/>
<comment type="caution">
    <text evidence="1">The sequence shown here is derived from an EMBL/GenBank/DDBJ whole genome shotgun (WGS) entry which is preliminary data.</text>
</comment>
<dbReference type="EMBL" id="AVOT02039280">
    <property type="protein sequence ID" value="MBW0534300.1"/>
    <property type="molecule type" value="Genomic_DNA"/>
</dbReference>
<dbReference type="AlphaFoldDB" id="A0A9Q3F3Q5"/>
<evidence type="ECO:0000313" key="2">
    <source>
        <dbReference type="Proteomes" id="UP000765509"/>
    </source>
</evidence>
<dbReference type="PANTHER" id="PTHR11439:SF467">
    <property type="entry name" value="INTEGRASE CATALYTIC DOMAIN-CONTAINING PROTEIN"/>
    <property type="match status" value="1"/>
</dbReference>
<dbReference type="CDD" id="cd09272">
    <property type="entry name" value="RNase_HI_RT_Ty1"/>
    <property type="match status" value="1"/>
</dbReference>
<accession>A0A9Q3F3Q5</accession>
<protein>
    <recommendedName>
        <fullName evidence="3">Reverse transcriptase Ty1/copia-type domain-containing protein</fullName>
    </recommendedName>
</protein>
<organism evidence="1 2">
    <name type="scientific">Austropuccinia psidii MF-1</name>
    <dbReference type="NCBI Taxonomy" id="1389203"/>
    <lineage>
        <taxon>Eukaryota</taxon>
        <taxon>Fungi</taxon>
        <taxon>Dikarya</taxon>
        <taxon>Basidiomycota</taxon>
        <taxon>Pucciniomycotina</taxon>
        <taxon>Pucciniomycetes</taxon>
        <taxon>Pucciniales</taxon>
        <taxon>Sphaerophragmiaceae</taxon>
        <taxon>Austropuccinia</taxon>
    </lineage>
</organism>
<dbReference type="PANTHER" id="PTHR11439">
    <property type="entry name" value="GAG-POL-RELATED RETROTRANSPOSON"/>
    <property type="match status" value="1"/>
</dbReference>
<reference evidence="1" key="1">
    <citation type="submission" date="2021-03" db="EMBL/GenBank/DDBJ databases">
        <title>Draft genome sequence of rust myrtle Austropuccinia psidii MF-1, a brazilian biotype.</title>
        <authorList>
            <person name="Quecine M.C."/>
            <person name="Pachon D.M.R."/>
            <person name="Bonatelli M.L."/>
            <person name="Correr F.H."/>
            <person name="Franceschini L.M."/>
            <person name="Leite T.F."/>
            <person name="Margarido G.R.A."/>
            <person name="Almeida C.A."/>
            <person name="Ferrarezi J.A."/>
            <person name="Labate C.A."/>
        </authorList>
    </citation>
    <scope>NUCLEOTIDE SEQUENCE</scope>
    <source>
        <strain evidence="1">MF-1</strain>
    </source>
</reference>
<sequence length="260" mass="29293">MQDAHSVSTPMDPDLYLSSASDDDHSLFLGLNVNYRYADGLISYLAISTRPNLAFPVSLLSQHWEKLGIQRWHAFKRLLRYLVGTQHLGLTLFCTDINIYTYADGSYANCSSTRRSYNGILVYLGNNLIHWKSQWQSSVSSSTEAEYKALYKGGQQIVWFRKLLLDMSLSISSPTLSFLGDNQPSIALAKNPLSSSRTMHINAQYHWLREQLVFNIFTLSYVSTMVMNADLLTTALHRVKHQGLVKYILSSSLPSAKLGG</sequence>